<dbReference type="Gene3D" id="3.90.79.10">
    <property type="entry name" value="Nucleoside Triphosphate Pyrophosphohydrolase"/>
    <property type="match status" value="1"/>
</dbReference>
<dbReference type="InterPro" id="IPR039989">
    <property type="entry name" value="NUDT9"/>
</dbReference>
<dbReference type="Pfam" id="PF25969">
    <property type="entry name" value="NUDT9_N"/>
    <property type="match status" value="1"/>
</dbReference>
<name>A0ABM4CPR1_HYDVU</name>
<dbReference type="GeneID" id="100197333"/>
<dbReference type="InterPro" id="IPR015797">
    <property type="entry name" value="NUDIX_hydrolase-like_dom_sf"/>
</dbReference>
<proteinExistence type="predicted"/>
<evidence type="ECO:0000313" key="3">
    <source>
        <dbReference type="RefSeq" id="XP_065663841.1"/>
    </source>
</evidence>
<dbReference type="RefSeq" id="XP_065663842.1">
    <property type="nucleotide sequence ID" value="XM_065807770.1"/>
</dbReference>
<keyword evidence="2" id="KW-1185">Reference proteome</keyword>
<organism evidence="2 3">
    <name type="scientific">Hydra vulgaris</name>
    <name type="common">Hydra</name>
    <name type="synonym">Hydra attenuata</name>
    <dbReference type="NCBI Taxonomy" id="6087"/>
    <lineage>
        <taxon>Eukaryota</taxon>
        <taxon>Metazoa</taxon>
        <taxon>Cnidaria</taxon>
        <taxon>Hydrozoa</taxon>
        <taxon>Hydroidolina</taxon>
        <taxon>Anthoathecata</taxon>
        <taxon>Aplanulata</taxon>
        <taxon>Hydridae</taxon>
        <taxon>Hydra</taxon>
    </lineage>
</organism>
<evidence type="ECO:0000259" key="1">
    <source>
        <dbReference type="PROSITE" id="PS51462"/>
    </source>
</evidence>
<sequence length="323" mass="36963">MERLRKLLRFFGCYSCCCQRYEPVFLFFLVLTANFNDDVLPVKAHFKCRGAYPLNDQLKRFSVSDDLVDWNKKFDSYAPVCYTAESVKKMPVWADPDLDDPAFKEIKFNELDGKVNRISHMGKYEIMSNGAPRNPMGRTGISGRGLLGRWGPNHAADPIVTRWKRDSNGKIERHKDNNKPILEFVSIQRSDTHEWAIPGGMVDAGENISLTLKREFGEEALNSIELDQKEAVKKLIDDLFHRGENIYNGYVDDPRNTDNAWMETVAVNFHDENGTCVGKIPLTAGDDAKAVKWLAIDRKLDLYASHIDFIRKTCEIRGAYFIQ</sequence>
<evidence type="ECO:0000313" key="2">
    <source>
        <dbReference type="Proteomes" id="UP001652625"/>
    </source>
</evidence>
<feature type="domain" description="Nudix hydrolase" evidence="1">
    <location>
        <begin position="163"/>
        <end position="316"/>
    </location>
</feature>
<evidence type="ECO:0000313" key="4">
    <source>
        <dbReference type="RefSeq" id="XP_065663842.1"/>
    </source>
</evidence>
<reference evidence="3 4" key="1">
    <citation type="submission" date="2025-05" db="UniProtKB">
        <authorList>
            <consortium name="RefSeq"/>
        </authorList>
    </citation>
    <scope>IDENTIFICATION</scope>
</reference>
<dbReference type="InterPro" id="IPR000086">
    <property type="entry name" value="NUDIX_hydrolase_dom"/>
</dbReference>
<dbReference type="PANTHER" id="PTHR13030">
    <property type="entry name" value="NUDIX HYDROLASE"/>
    <property type="match status" value="1"/>
</dbReference>
<dbReference type="SUPFAM" id="SSF55811">
    <property type="entry name" value="Nudix"/>
    <property type="match status" value="1"/>
</dbReference>
<dbReference type="Pfam" id="PF00293">
    <property type="entry name" value="NUDIX"/>
    <property type="match status" value="1"/>
</dbReference>
<dbReference type="RefSeq" id="XP_065663841.1">
    <property type="nucleotide sequence ID" value="XM_065807769.1"/>
</dbReference>
<gene>
    <name evidence="3 4" type="primary">LOC100197333</name>
</gene>
<dbReference type="Proteomes" id="UP001652625">
    <property type="component" value="Chromosome 10"/>
</dbReference>
<dbReference type="PROSITE" id="PS51462">
    <property type="entry name" value="NUDIX"/>
    <property type="match status" value="1"/>
</dbReference>
<dbReference type="CDD" id="cd03670">
    <property type="entry name" value="NUDIX_ADPRase_Nudt9"/>
    <property type="match status" value="1"/>
</dbReference>
<accession>A0ABM4CPR1</accession>
<dbReference type="PANTHER" id="PTHR13030:SF8">
    <property type="entry name" value="ADP-RIBOSE PYROPHOSPHATASE, MITOCHONDRIAL"/>
    <property type="match status" value="1"/>
</dbReference>
<protein>
    <submittedName>
        <fullName evidence="3 4">ADP-ribose pyrophosphatase, mitochondrial isoform X1</fullName>
    </submittedName>
</protein>